<evidence type="ECO:0000313" key="2">
    <source>
        <dbReference type="EMBL" id="EFE71561.2"/>
    </source>
</evidence>
<sequence length="80" mass="8891">MPEHLAARTASKGVLGVSVVAPNVRVPRSDHMFGRRPLPRTPTTTPTDHVRRVVRPQRSEIKPGAGRGRHRRWSDAVITP</sequence>
<dbReference type="EMBL" id="DS999641">
    <property type="protein sequence ID" value="EFE71561.2"/>
    <property type="molecule type" value="Genomic_DNA"/>
</dbReference>
<evidence type="ECO:0000256" key="1">
    <source>
        <dbReference type="SAM" id="MobiDB-lite"/>
    </source>
</evidence>
<protein>
    <submittedName>
        <fullName evidence="2">Predicted protein</fullName>
    </submittedName>
</protein>
<gene>
    <name evidence="2" type="ORF">SSFG_06798</name>
</gene>
<organism evidence="2 3">
    <name type="scientific">Streptomyces viridosporus (strain ATCC 14672 / DSM 40746 / JCM 4963 / KCTC 9882 / NRRL B-12104 / FH 1290)</name>
    <name type="common">Streptomyces ghanaensis</name>
    <dbReference type="NCBI Taxonomy" id="566461"/>
    <lineage>
        <taxon>Bacteria</taxon>
        <taxon>Bacillati</taxon>
        <taxon>Actinomycetota</taxon>
        <taxon>Actinomycetes</taxon>
        <taxon>Kitasatosporales</taxon>
        <taxon>Streptomycetaceae</taxon>
        <taxon>Streptomyces</taxon>
    </lineage>
</organism>
<name>D6A407_STRV1</name>
<feature type="region of interest" description="Disordered" evidence="1">
    <location>
        <begin position="28"/>
        <end position="80"/>
    </location>
</feature>
<accession>D6A407</accession>
<proteinExistence type="predicted"/>
<dbReference type="Proteomes" id="UP000003824">
    <property type="component" value="Unassembled WGS sequence"/>
</dbReference>
<dbReference type="AlphaFoldDB" id="D6A407"/>
<evidence type="ECO:0000313" key="3">
    <source>
        <dbReference type="Proteomes" id="UP000003824"/>
    </source>
</evidence>
<reference evidence="3" key="1">
    <citation type="submission" date="2008-12" db="EMBL/GenBank/DDBJ databases">
        <title>Annotation of Streptomyces ghanaensis ATCC 14672.</title>
        <authorList>
            <consortium name="The Broad Institute Genome Sequencing Platform"/>
            <consortium name="Broad Institute Microbial Sequencing Center"/>
            <person name="Fischbach M."/>
            <person name="Ward D."/>
            <person name="Young S."/>
            <person name="Kodira C.D."/>
            <person name="Zeng Q."/>
            <person name="Koehrsen M."/>
            <person name="Godfrey P."/>
            <person name="Alvarado L."/>
            <person name="Berlin A.M."/>
            <person name="Borenstein D."/>
            <person name="Chen Z."/>
            <person name="Engels R."/>
            <person name="Freedman E."/>
            <person name="Gellesch M."/>
            <person name="Goldberg J."/>
            <person name="Griggs A."/>
            <person name="Gujja S."/>
            <person name="Heiman D.I."/>
            <person name="Hepburn T.A."/>
            <person name="Howarth C."/>
            <person name="Jen D."/>
            <person name="Larson L."/>
            <person name="Lewis B."/>
            <person name="Mehta T."/>
            <person name="Park D."/>
            <person name="Pearson M."/>
            <person name="Roberts A."/>
            <person name="Saif S."/>
            <person name="Shea T.D."/>
            <person name="Shenoy N."/>
            <person name="Sisk P."/>
            <person name="Stolte C."/>
            <person name="Sykes S.N."/>
            <person name="Walk T."/>
            <person name="White J."/>
            <person name="Yandava C."/>
            <person name="Straight P."/>
            <person name="Clardy J."/>
            <person name="Hung D."/>
            <person name="Kolter R."/>
            <person name="Mekalanos J."/>
            <person name="Walker S."/>
            <person name="Walsh C.T."/>
            <person name="Wieland B.L.C."/>
            <person name="Ilzarbe M."/>
            <person name="Galagan J."/>
            <person name="Nusbaum C."/>
            <person name="Birren B."/>
        </authorList>
    </citation>
    <scope>NUCLEOTIDE SEQUENCE [LARGE SCALE GENOMIC DNA]</scope>
    <source>
        <strain evidence="3">ATCC 14672 / DSM 40746 / JCM 4963 / KCTC 9882 / NRRL B-12104 / FH 1290</strain>
    </source>
</reference>